<keyword evidence="1" id="KW-1133">Transmembrane helix</keyword>
<gene>
    <name evidence="3" type="ORF">BDLFYP24_00960</name>
    <name evidence="2" type="ORF">GBB04_07535</name>
</gene>
<protein>
    <recommendedName>
        <fullName evidence="5">Carbon starvation protein</fullName>
    </recommendedName>
</protein>
<reference evidence="2 4" key="1">
    <citation type="journal article" date="2019" name="Nat. Med.">
        <title>A library of human gut bacterial isolates paired with longitudinal multiomics data enables mechanistic microbiome research.</title>
        <authorList>
            <person name="Poyet M."/>
            <person name="Groussin M."/>
            <person name="Gibbons S.M."/>
            <person name="Avila-Pacheco J."/>
            <person name="Jiang X."/>
            <person name="Kearney S.M."/>
            <person name="Perrotta A.R."/>
            <person name="Berdy B."/>
            <person name="Zhao S."/>
            <person name="Lieberman T.D."/>
            <person name="Swanson P.K."/>
            <person name="Smith M."/>
            <person name="Roesemann S."/>
            <person name="Alexander J.E."/>
            <person name="Rich S.A."/>
            <person name="Livny J."/>
            <person name="Vlamakis H."/>
            <person name="Clish C."/>
            <person name="Bullock K."/>
            <person name="Deik A."/>
            <person name="Scott J."/>
            <person name="Pierce K.A."/>
            <person name="Xavier R.J."/>
            <person name="Alm E.J."/>
        </authorList>
    </citation>
    <scope>NUCLEOTIDE SEQUENCE [LARGE SCALE GENOMIC DNA]</scope>
    <source>
        <strain evidence="2 4">BIOML-A2</strain>
    </source>
</reference>
<dbReference type="EMBL" id="CACRSP010000002">
    <property type="protein sequence ID" value="VYS79055.1"/>
    <property type="molecule type" value="Genomic_DNA"/>
</dbReference>
<evidence type="ECO:0000313" key="3">
    <source>
        <dbReference type="EMBL" id="VYS79055.1"/>
    </source>
</evidence>
<evidence type="ECO:0000256" key="1">
    <source>
        <dbReference type="SAM" id="Phobius"/>
    </source>
</evidence>
<evidence type="ECO:0000313" key="4">
    <source>
        <dbReference type="Proteomes" id="UP000429211"/>
    </source>
</evidence>
<dbReference type="EMBL" id="WDPD01000007">
    <property type="protein sequence ID" value="KAB7460378.1"/>
    <property type="molecule type" value="Genomic_DNA"/>
</dbReference>
<evidence type="ECO:0008006" key="5">
    <source>
        <dbReference type="Google" id="ProtNLM"/>
    </source>
</evidence>
<keyword evidence="1" id="KW-0472">Membrane</keyword>
<dbReference type="Proteomes" id="UP000429211">
    <property type="component" value="Unassembled WGS sequence"/>
</dbReference>
<dbReference type="AlphaFoldDB" id="A0A6N2RGX0"/>
<reference evidence="3" key="2">
    <citation type="submission" date="2019-11" db="EMBL/GenBank/DDBJ databases">
        <authorList>
            <person name="Feng L."/>
        </authorList>
    </citation>
    <scope>NUCLEOTIDE SEQUENCE</scope>
    <source>
        <strain evidence="3">BdentiumLFYP24</strain>
    </source>
</reference>
<dbReference type="RefSeq" id="WP_034519009.1">
    <property type="nucleotide sequence ID" value="NZ_CACRSP010000002.1"/>
</dbReference>
<name>A0A6N2RGX0_9BIFI</name>
<accession>A0A6N2RGX0</accession>
<evidence type="ECO:0000313" key="2">
    <source>
        <dbReference type="EMBL" id="KAB7460378.1"/>
    </source>
</evidence>
<feature type="transmembrane region" description="Helical" evidence="1">
    <location>
        <begin position="40"/>
        <end position="62"/>
    </location>
</feature>
<proteinExistence type="predicted"/>
<keyword evidence="1" id="KW-0812">Transmembrane</keyword>
<organism evidence="3">
    <name type="scientific">Bifidobacterium dentium</name>
    <dbReference type="NCBI Taxonomy" id="1689"/>
    <lineage>
        <taxon>Bacteria</taxon>
        <taxon>Bacillati</taxon>
        <taxon>Actinomycetota</taxon>
        <taxon>Actinomycetes</taxon>
        <taxon>Bifidobacteriales</taxon>
        <taxon>Bifidobacteriaceae</taxon>
        <taxon>Bifidobacterium</taxon>
    </lineage>
</organism>
<sequence length="84" mass="9081">MNDGFRMRLYALTCIACIAWLAQSVTSALKDGTLTTAPSIILIICIAVAVLYTGFNAAQLWIAQGRQHDEGKSEESDESSDDAE</sequence>